<dbReference type="EMBL" id="LAZR01015143">
    <property type="protein sequence ID" value="KKM14446.1"/>
    <property type="molecule type" value="Genomic_DNA"/>
</dbReference>
<accession>A0A0F9HG85</accession>
<evidence type="ECO:0000313" key="1">
    <source>
        <dbReference type="EMBL" id="KKM14446.1"/>
    </source>
</evidence>
<dbReference type="AlphaFoldDB" id="A0A0F9HG85"/>
<protein>
    <submittedName>
        <fullName evidence="1">Uncharacterized protein</fullName>
    </submittedName>
</protein>
<organism evidence="1">
    <name type="scientific">marine sediment metagenome</name>
    <dbReference type="NCBI Taxonomy" id="412755"/>
    <lineage>
        <taxon>unclassified sequences</taxon>
        <taxon>metagenomes</taxon>
        <taxon>ecological metagenomes</taxon>
    </lineage>
</organism>
<reference evidence="1" key="1">
    <citation type="journal article" date="2015" name="Nature">
        <title>Complex archaea that bridge the gap between prokaryotes and eukaryotes.</title>
        <authorList>
            <person name="Spang A."/>
            <person name="Saw J.H."/>
            <person name="Jorgensen S.L."/>
            <person name="Zaremba-Niedzwiedzka K."/>
            <person name="Martijn J."/>
            <person name="Lind A.E."/>
            <person name="van Eijk R."/>
            <person name="Schleper C."/>
            <person name="Guy L."/>
            <person name="Ettema T.J."/>
        </authorList>
    </citation>
    <scope>NUCLEOTIDE SEQUENCE</scope>
</reference>
<gene>
    <name evidence="1" type="ORF">LCGC14_1706080</name>
</gene>
<name>A0A0F9HG85_9ZZZZ</name>
<comment type="caution">
    <text evidence="1">The sequence shown here is derived from an EMBL/GenBank/DDBJ whole genome shotgun (WGS) entry which is preliminary data.</text>
</comment>
<proteinExistence type="predicted"/>
<sequence>MNEEESEDWFDLKQELGCLILKDIGEEWMAGNQPSTIRIIYETYNYVKDIIRGMIMMVKGGREIKKGDSNLLLYELYKWVLKDIEEEWAVGNIPSLVRLTYEIGNTVKEIIEETVIYLKELSKIYILHNKMNNSEVIIEEAMFEALGIKFDKDKK</sequence>